<evidence type="ECO:0000313" key="1">
    <source>
        <dbReference type="EMBL" id="MCX2697962.1"/>
    </source>
</evidence>
<evidence type="ECO:0000313" key="2">
    <source>
        <dbReference type="Proteomes" id="UP001301216"/>
    </source>
</evidence>
<gene>
    <name evidence="1" type="ORF">OPR82_14505</name>
</gene>
<sequence length="81" mass="8590">MALGRCYTHGRPEKVLQPLANLSVSRTRENPDYLKKSGFSVRVAAETVGTLLFGKALAALIAKAAGFAVLNFPVASDAREG</sequence>
<keyword evidence="2" id="KW-1185">Reference proteome</keyword>
<dbReference type="RefSeq" id="WP_265985609.1">
    <property type="nucleotide sequence ID" value="NZ_JAPHAV010000007.1"/>
</dbReference>
<proteinExistence type="predicted"/>
<organism evidence="1 2">
    <name type="scientific">Ochrobactrum chromiisoli</name>
    <dbReference type="NCBI Taxonomy" id="2993941"/>
    <lineage>
        <taxon>Bacteria</taxon>
        <taxon>Pseudomonadati</taxon>
        <taxon>Pseudomonadota</taxon>
        <taxon>Alphaproteobacteria</taxon>
        <taxon>Hyphomicrobiales</taxon>
        <taxon>Brucellaceae</taxon>
        <taxon>Brucella/Ochrobactrum group</taxon>
        <taxon>Ochrobactrum</taxon>
    </lineage>
</organism>
<reference evidence="1 2" key="1">
    <citation type="submission" date="2022-11" db="EMBL/GenBank/DDBJ databases">
        <title>Brucella sp. YY2X, whole genome shotgun sequencing project.</title>
        <authorList>
            <person name="Yang Y."/>
        </authorList>
    </citation>
    <scope>NUCLEOTIDE SEQUENCE [LARGE SCALE GENOMIC DNA]</scope>
    <source>
        <strain evidence="1 2">YY2X</strain>
    </source>
</reference>
<protein>
    <submittedName>
        <fullName evidence="1">Uncharacterized protein</fullName>
    </submittedName>
</protein>
<comment type="caution">
    <text evidence="1">The sequence shown here is derived from an EMBL/GenBank/DDBJ whole genome shotgun (WGS) entry which is preliminary data.</text>
</comment>
<name>A0ABT3QQR8_9HYPH</name>
<dbReference type="EMBL" id="JAPHAV010000007">
    <property type="protein sequence ID" value="MCX2697962.1"/>
    <property type="molecule type" value="Genomic_DNA"/>
</dbReference>
<dbReference type="Proteomes" id="UP001301216">
    <property type="component" value="Unassembled WGS sequence"/>
</dbReference>
<accession>A0ABT3QQR8</accession>